<evidence type="ECO:0000313" key="1">
    <source>
        <dbReference type="EMBL" id="KHN83420.1"/>
    </source>
</evidence>
<protein>
    <submittedName>
        <fullName evidence="1">Uncharacterized protein</fullName>
    </submittedName>
</protein>
<dbReference type="AlphaFoldDB" id="A0A0B2VQU7"/>
<comment type="caution">
    <text evidence="1">The sequence shown here is derived from an EMBL/GenBank/DDBJ whole genome shotgun (WGS) entry which is preliminary data.</text>
</comment>
<accession>A0A0B2VQU7</accession>
<proteinExistence type="predicted"/>
<gene>
    <name evidence="1" type="ORF">Tcan_13806</name>
</gene>
<name>A0A0B2VQU7_TOXCA</name>
<organism evidence="1 2">
    <name type="scientific">Toxocara canis</name>
    <name type="common">Canine roundworm</name>
    <dbReference type="NCBI Taxonomy" id="6265"/>
    <lineage>
        <taxon>Eukaryota</taxon>
        <taxon>Metazoa</taxon>
        <taxon>Ecdysozoa</taxon>
        <taxon>Nematoda</taxon>
        <taxon>Chromadorea</taxon>
        <taxon>Rhabditida</taxon>
        <taxon>Spirurina</taxon>
        <taxon>Ascaridomorpha</taxon>
        <taxon>Ascaridoidea</taxon>
        <taxon>Toxocaridae</taxon>
        <taxon>Toxocara</taxon>
    </lineage>
</organism>
<keyword evidence="2" id="KW-1185">Reference proteome</keyword>
<evidence type="ECO:0000313" key="2">
    <source>
        <dbReference type="Proteomes" id="UP000031036"/>
    </source>
</evidence>
<dbReference type="EMBL" id="JPKZ01001197">
    <property type="protein sequence ID" value="KHN83420.1"/>
    <property type="molecule type" value="Genomic_DNA"/>
</dbReference>
<reference evidence="1 2" key="1">
    <citation type="submission" date="2014-11" db="EMBL/GenBank/DDBJ databases">
        <title>Genetic blueprint of the zoonotic pathogen Toxocara canis.</title>
        <authorList>
            <person name="Zhu X.-Q."/>
            <person name="Korhonen P.K."/>
            <person name="Cai H."/>
            <person name="Young N.D."/>
            <person name="Nejsum P."/>
            <person name="von Samson-Himmelstjerna G."/>
            <person name="Boag P.R."/>
            <person name="Tan P."/>
            <person name="Li Q."/>
            <person name="Min J."/>
            <person name="Yang Y."/>
            <person name="Wang X."/>
            <person name="Fang X."/>
            <person name="Hall R.S."/>
            <person name="Hofmann A."/>
            <person name="Sternberg P.W."/>
            <person name="Jex A.R."/>
            <person name="Gasser R.B."/>
        </authorList>
    </citation>
    <scope>NUCLEOTIDE SEQUENCE [LARGE SCALE GENOMIC DNA]</scope>
    <source>
        <strain evidence="1">PN_DK_2014</strain>
    </source>
</reference>
<sequence>MVYYFFVDNCPQKFSKIKRPVQSNAALYMQQDRLTISQLPGPLPGIPILSRNRIVGSQRMQQHQKEQIHFGRDKDEFNKRITHTACKQKANFVVKCISSHALFGSAERSSKRSMVYAKSDNNEISHTVYAVREQRIV</sequence>
<dbReference type="Proteomes" id="UP000031036">
    <property type="component" value="Unassembled WGS sequence"/>
</dbReference>